<evidence type="ECO:0000256" key="3">
    <source>
        <dbReference type="ARBA" id="ARBA00008557"/>
    </source>
</evidence>
<dbReference type="CDD" id="cd12379">
    <property type="entry name" value="RRM2_I_PABPs"/>
    <property type="match status" value="1"/>
</dbReference>
<keyword evidence="6 8" id="KW-0694">RNA-binding</keyword>
<dbReference type="GO" id="GO:0005634">
    <property type="term" value="C:nucleus"/>
    <property type="evidence" value="ECO:0007669"/>
    <property type="project" value="UniProtKB-SubCell"/>
</dbReference>
<evidence type="ECO:0000259" key="12">
    <source>
        <dbReference type="PROSITE" id="PS51309"/>
    </source>
</evidence>
<dbReference type="PANTHER" id="PTHR24012">
    <property type="entry name" value="RNA BINDING PROTEIN"/>
    <property type="match status" value="1"/>
</dbReference>
<proteinExistence type="evidence at transcript level"/>
<keyword evidence="7" id="KW-0539">Nucleus</keyword>
<gene>
    <name evidence="13" type="primary">Pabpc4</name>
</gene>
<dbReference type="Gene3D" id="1.10.1900.10">
    <property type="entry name" value="c-terminal domain of poly(a) binding protein"/>
    <property type="match status" value="1"/>
</dbReference>
<organism evidence="13">
    <name type="scientific">Phallusia mammillata</name>
    <dbReference type="NCBI Taxonomy" id="59560"/>
    <lineage>
        <taxon>Eukaryota</taxon>
        <taxon>Metazoa</taxon>
        <taxon>Chordata</taxon>
        <taxon>Tunicata</taxon>
        <taxon>Ascidiacea</taxon>
        <taxon>Phlebobranchia</taxon>
        <taxon>Ascidiidae</taxon>
        <taxon>Phallusia</taxon>
    </lineage>
</organism>
<evidence type="ECO:0000256" key="10">
    <source>
        <dbReference type="SAM" id="MobiDB-lite"/>
    </source>
</evidence>
<dbReference type="FunFam" id="3.30.70.330:FF:000651">
    <property type="entry name" value="Poly(A) binding protein cytoplasmic 1 like"/>
    <property type="match status" value="1"/>
</dbReference>
<dbReference type="GO" id="GO:0003723">
    <property type="term" value="F:RNA binding"/>
    <property type="evidence" value="ECO:0007669"/>
    <property type="project" value="UniProtKB-UniRule"/>
</dbReference>
<dbReference type="FunFam" id="3.30.70.330:FF:000021">
    <property type="entry name" value="Polyadenylate-binding protein"/>
    <property type="match status" value="1"/>
</dbReference>
<name>A0A6F9DN55_9ASCI</name>
<evidence type="ECO:0000256" key="9">
    <source>
        <dbReference type="RuleBase" id="RU362004"/>
    </source>
</evidence>
<feature type="region of interest" description="Disordered" evidence="10">
    <location>
        <begin position="611"/>
        <end position="630"/>
    </location>
</feature>
<dbReference type="InterPro" id="IPR036053">
    <property type="entry name" value="PABP-dom"/>
</dbReference>
<evidence type="ECO:0000256" key="5">
    <source>
        <dbReference type="ARBA" id="ARBA00022737"/>
    </source>
</evidence>
<evidence type="ECO:0000256" key="8">
    <source>
        <dbReference type="PROSITE-ProRule" id="PRU00176"/>
    </source>
</evidence>
<dbReference type="CDD" id="cd12381">
    <property type="entry name" value="RRM4_I_PABPs"/>
    <property type="match status" value="1"/>
</dbReference>
<dbReference type="SMART" id="SM00361">
    <property type="entry name" value="RRM_1"/>
    <property type="match status" value="3"/>
</dbReference>
<comment type="function">
    <text evidence="9">Binds the poly(A) tail of mRNA.</text>
</comment>
<feature type="domain" description="PABC" evidence="12">
    <location>
        <begin position="532"/>
        <end position="609"/>
    </location>
</feature>
<dbReference type="FunFam" id="3.30.70.330:FF:000003">
    <property type="entry name" value="Polyadenylate-binding protein"/>
    <property type="match status" value="1"/>
</dbReference>
<evidence type="ECO:0000256" key="4">
    <source>
        <dbReference type="ARBA" id="ARBA00022490"/>
    </source>
</evidence>
<evidence type="ECO:0000256" key="1">
    <source>
        <dbReference type="ARBA" id="ARBA00004123"/>
    </source>
</evidence>
<dbReference type="InterPro" id="IPR003954">
    <property type="entry name" value="RRM_euk-type"/>
</dbReference>
<evidence type="ECO:0000259" key="11">
    <source>
        <dbReference type="PROSITE" id="PS50102"/>
    </source>
</evidence>
<dbReference type="GO" id="GO:0005737">
    <property type="term" value="C:cytoplasm"/>
    <property type="evidence" value="ECO:0007669"/>
    <property type="project" value="UniProtKB-SubCell"/>
</dbReference>
<dbReference type="Pfam" id="PF00658">
    <property type="entry name" value="MLLE"/>
    <property type="match status" value="1"/>
</dbReference>
<dbReference type="Pfam" id="PF00076">
    <property type="entry name" value="RRM_1"/>
    <property type="match status" value="4"/>
</dbReference>
<feature type="domain" description="RRM" evidence="11">
    <location>
        <begin position="193"/>
        <end position="272"/>
    </location>
</feature>
<feature type="domain" description="RRM" evidence="11">
    <location>
        <begin position="13"/>
        <end position="91"/>
    </location>
</feature>
<accession>A0A6F9DN55</accession>
<dbReference type="InterPro" id="IPR034364">
    <property type="entry name" value="PABP_RRM1"/>
</dbReference>
<evidence type="ECO:0000313" key="13">
    <source>
        <dbReference type="EMBL" id="CAB3264621.1"/>
    </source>
</evidence>
<evidence type="ECO:0000256" key="2">
    <source>
        <dbReference type="ARBA" id="ARBA00004496"/>
    </source>
</evidence>
<feature type="domain" description="RRM" evidence="11">
    <location>
        <begin position="101"/>
        <end position="177"/>
    </location>
</feature>
<dbReference type="InterPro" id="IPR035979">
    <property type="entry name" value="RBD_domain_sf"/>
</dbReference>
<dbReference type="CDD" id="cd12378">
    <property type="entry name" value="RRM1_I_PABPs"/>
    <property type="match status" value="1"/>
</dbReference>
<evidence type="ECO:0000256" key="7">
    <source>
        <dbReference type="ARBA" id="ARBA00023242"/>
    </source>
</evidence>
<dbReference type="SUPFAM" id="SSF63570">
    <property type="entry name" value="PABC (PABP) domain"/>
    <property type="match status" value="1"/>
</dbReference>
<dbReference type="Gene3D" id="3.30.70.330">
    <property type="match status" value="4"/>
</dbReference>
<dbReference type="AlphaFoldDB" id="A0A6F9DN55"/>
<dbReference type="InterPro" id="IPR012677">
    <property type="entry name" value="Nucleotide-bd_a/b_plait_sf"/>
</dbReference>
<dbReference type="NCBIfam" id="TIGR01628">
    <property type="entry name" value="PABP-1234"/>
    <property type="match status" value="1"/>
</dbReference>
<keyword evidence="5" id="KW-0677">Repeat</keyword>
<dbReference type="SMART" id="SM00517">
    <property type="entry name" value="PolyA"/>
    <property type="match status" value="1"/>
</dbReference>
<dbReference type="SUPFAM" id="SSF54928">
    <property type="entry name" value="RNA-binding domain, RBD"/>
    <property type="match status" value="2"/>
</dbReference>
<dbReference type="InterPro" id="IPR002004">
    <property type="entry name" value="PABP_HYD_C"/>
</dbReference>
<feature type="domain" description="RRM" evidence="11">
    <location>
        <begin position="298"/>
        <end position="374"/>
    </location>
</feature>
<dbReference type="PROSITE" id="PS51309">
    <property type="entry name" value="PABC"/>
    <property type="match status" value="1"/>
</dbReference>
<dbReference type="PROSITE" id="PS50102">
    <property type="entry name" value="RRM"/>
    <property type="match status" value="4"/>
</dbReference>
<comment type="subcellular location">
    <subcellularLocation>
        <location evidence="2 9">Cytoplasm</location>
    </subcellularLocation>
    <subcellularLocation>
        <location evidence="1">Nucleus</location>
    </subcellularLocation>
</comment>
<evidence type="ECO:0000256" key="6">
    <source>
        <dbReference type="ARBA" id="ARBA00022884"/>
    </source>
</evidence>
<feature type="compositionally biased region" description="Low complexity" evidence="10">
    <location>
        <begin position="508"/>
        <end position="519"/>
    </location>
</feature>
<dbReference type="InterPro" id="IPR045305">
    <property type="entry name" value="RRM2_I_PABPs"/>
</dbReference>
<dbReference type="FunFam" id="3.30.70.330:FF:000091">
    <property type="entry name" value="Polyadenylate-binding protein"/>
    <property type="match status" value="1"/>
</dbReference>
<dbReference type="EMBL" id="LR788759">
    <property type="protein sequence ID" value="CAB3264621.1"/>
    <property type="molecule type" value="mRNA"/>
</dbReference>
<protein>
    <recommendedName>
        <fullName evidence="9">Polyadenylate-binding protein</fullName>
        <shortName evidence="9">PABP</shortName>
    </recommendedName>
</protein>
<keyword evidence="4 9" id="KW-0963">Cytoplasm</keyword>
<reference evidence="13" key="1">
    <citation type="submission" date="2020-04" db="EMBL/GenBank/DDBJ databases">
        <authorList>
            <person name="Neveu A P."/>
        </authorList>
    </citation>
    <scope>NUCLEOTIDE SEQUENCE</scope>
    <source>
        <tissue evidence="13">Whole embryo</tissue>
    </source>
</reference>
<dbReference type="SMART" id="SM00360">
    <property type="entry name" value="RRM"/>
    <property type="match status" value="4"/>
</dbReference>
<comment type="similarity">
    <text evidence="3 9">Belongs to the polyadenylate-binding protein type-1 family.</text>
</comment>
<sequence length="646" mass="72180">MNNNANSTTYPMASLYVGDLHPDVTEAMLYEKFSQAGPVLSIRVCRDVITRRSLGYAYVNFQQPADAERALDTMNYDPIKGRPIRIMWSQRDPSLRKSGVGNIFIKNLDKSIDNKALYDTFSAFGNILSCKVSCSDGVSKGYGFVHFETEEAALRAIDKVNGMLLNDKKVFVGKFLTRSERNKKMGERVRQFTNVYIKNFSDKLDDDQLKDMFGKYGCVKSVAVMKDSNGNSRGFGFVAFETHEEAQNAVEGLNGTEIENSNELLYVGRAQKKQERQNELRSQFEQQKQDRIQRFQGVNLYVKNLDDNINEEDLREAFNQYGTITSAKIMYECDVSRGFGFVCFSSPEEATKAVTEMNGRIVGSKPLYVALAQRREDRKAHLTAQYMQRMTNTMGVRMPNQLMSQSFQAAGAPGYFMPFQGTQRTYVPSHIIRATPRWQTPAQASFQMAGDMRTVGPRGPAGPAIRPMTTPVGARGNIHPSQHVMQQQVMQPFKYTQSVRNPNMAGYPQPGQTQNQQQPDSGMQPAVHVQGQEPLTASMLASAQPQEQKQMLGERLYPLIENSHPDLASKITGMLLEIDNSELLHMLESRESLKAKVEEAVAVLQAHQHKVAQQARQTRPTPAAQPAVTQEVAAPVPVAVGGGNQE</sequence>
<dbReference type="InterPro" id="IPR006515">
    <property type="entry name" value="PABP_1234"/>
</dbReference>
<feature type="region of interest" description="Disordered" evidence="10">
    <location>
        <begin position="501"/>
        <end position="526"/>
    </location>
</feature>
<dbReference type="FunFam" id="1.10.1900.10:FF:000001">
    <property type="entry name" value="Polyadenylate-binding protein"/>
    <property type="match status" value="1"/>
</dbReference>
<dbReference type="InterPro" id="IPR000504">
    <property type="entry name" value="RRM_dom"/>
</dbReference>